<comment type="caution">
    <text evidence="2">The sequence shown here is derived from an EMBL/GenBank/DDBJ whole genome shotgun (WGS) entry which is preliminary data.</text>
</comment>
<protein>
    <recommendedName>
        <fullName evidence="3">Transposase IS4-like domain-containing protein</fullName>
    </recommendedName>
</protein>
<name>A0A644V4Y7_9ZZZZ</name>
<proteinExistence type="predicted"/>
<dbReference type="AlphaFoldDB" id="A0A644V4Y7"/>
<gene>
    <name evidence="2" type="ORF">SDC9_32081</name>
</gene>
<reference evidence="2" key="1">
    <citation type="submission" date="2019-08" db="EMBL/GenBank/DDBJ databases">
        <authorList>
            <person name="Kucharzyk K."/>
            <person name="Murdoch R.W."/>
            <person name="Higgins S."/>
            <person name="Loffler F."/>
        </authorList>
    </citation>
    <scope>NUCLEOTIDE SEQUENCE</scope>
</reference>
<sequence length="144" mass="15821">MQGARFGHSTQLVAALSHAHESAPHPMLPERVDRIPPGQEIATVTADGALDPRTCHDAIAARGAAAIIPPRKSAKPRKPDTPRRCRPHRNPVHIKACRPDHLATMGRLSSRLGLVAHIGARDTFRETGRPDRRDELLPLSWIRS</sequence>
<accession>A0A644V4Y7</accession>
<dbReference type="EMBL" id="VSSQ01000216">
    <property type="protein sequence ID" value="MPL86105.1"/>
    <property type="molecule type" value="Genomic_DNA"/>
</dbReference>
<organism evidence="2">
    <name type="scientific">bioreactor metagenome</name>
    <dbReference type="NCBI Taxonomy" id="1076179"/>
    <lineage>
        <taxon>unclassified sequences</taxon>
        <taxon>metagenomes</taxon>
        <taxon>ecological metagenomes</taxon>
    </lineage>
</organism>
<feature type="region of interest" description="Disordered" evidence="1">
    <location>
        <begin position="70"/>
        <end position="91"/>
    </location>
</feature>
<evidence type="ECO:0008006" key="3">
    <source>
        <dbReference type="Google" id="ProtNLM"/>
    </source>
</evidence>
<evidence type="ECO:0000313" key="2">
    <source>
        <dbReference type="EMBL" id="MPL86105.1"/>
    </source>
</evidence>
<evidence type="ECO:0000256" key="1">
    <source>
        <dbReference type="SAM" id="MobiDB-lite"/>
    </source>
</evidence>